<dbReference type="AlphaFoldDB" id="A0A0D2JWD9"/>
<sequence length="62" mass="6647">VSEGDRLIHPSAQRALGHALGARVLSLNIGHMGIAPVAGRFRRELVEHWAAAEVLARTRGTP</sequence>
<dbReference type="EMBL" id="KK100927">
    <property type="protein sequence ID" value="KIZ03033.1"/>
    <property type="molecule type" value="Genomic_DNA"/>
</dbReference>
<proteinExistence type="predicted"/>
<dbReference type="KEGG" id="mng:MNEG_4921"/>
<evidence type="ECO:0000313" key="2">
    <source>
        <dbReference type="Proteomes" id="UP000054498"/>
    </source>
</evidence>
<keyword evidence="2" id="KW-1185">Reference proteome</keyword>
<organism evidence="1 2">
    <name type="scientific">Monoraphidium neglectum</name>
    <dbReference type="NCBI Taxonomy" id="145388"/>
    <lineage>
        <taxon>Eukaryota</taxon>
        <taxon>Viridiplantae</taxon>
        <taxon>Chlorophyta</taxon>
        <taxon>core chlorophytes</taxon>
        <taxon>Chlorophyceae</taxon>
        <taxon>CS clade</taxon>
        <taxon>Sphaeropleales</taxon>
        <taxon>Selenastraceae</taxon>
        <taxon>Monoraphidium</taxon>
    </lineage>
</organism>
<name>A0A0D2JWD9_9CHLO</name>
<gene>
    <name evidence="1" type="ORF">MNEG_4921</name>
</gene>
<dbReference type="RefSeq" id="XP_013902052.1">
    <property type="nucleotide sequence ID" value="XM_014046598.1"/>
</dbReference>
<accession>A0A0D2JWD9</accession>
<dbReference type="Proteomes" id="UP000054498">
    <property type="component" value="Unassembled WGS sequence"/>
</dbReference>
<evidence type="ECO:0000313" key="1">
    <source>
        <dbReference type="EMBL" id="KIZ03033.1"/>
    </source>
</evidence>
<reference evidence="1 2" key="1">
    <citation type="journal article" date="2013" name="BMC Genomics">
        <title>Reconstruction of the lipid metabolism for the microalga Monoraphidium neglectum from its genome sequence reveals characteristics suitable for biofuel production.</title>
        <authorList>
            <person name="Bogen C."/>
            <person name="Al-Dilaimi A."/>
            <person name="Albersmeier A."/>
            <person name="Wichmann J."/>
            <person name="Grundmann M."/>
            <person name="Rupp O."/>
            <person name="Lauersen K.J."/>
            <person name="Blifernez-Klassen O."/>
            <person name="Kalinowski J."/>
            <person name="Goesmann A."/>
            <person name="Mussgnug J.H."/>
            <person name="Kruse O."/>
        </authorList>
    </citation>
    <scope>NUCLEOTIDE SEQUENCE [LARGE SCALE GENOMIC DNA]</scope>
    <source>
        <strain evidence="1 2">SAG 48.87</strain>
    </source>
</reference>
<protein>
    <recommendedName>
        <fullName evidence="3">Alpha/beta hydrolase</fullName>
    </recommendedName>
</protein>
<feature type="non-terminal residue" evidence="1">
    <location>
        <position position="1"/>
    </location>
</feature>
<dbReference type="GeneID" id="25737798"/>
<evidence type="ECO:0008006" key="3">
    <source>
        <dbReference type="Google" id="ProtNLM"/>
    </source>
</evidence>